<dbReference type="PROSITE" id="PS01031">
    <property type="entry name" value="SHSP"/>
    <property type="match status" value="1"/>
</dbReference>
<dbReference type="Pfam" id="PF00011">
    <property type="entry name" value="HSP20"/>
    <property type="match status" value="1"/>
</dbReference>
<dbReference type="EMBL" id="JACCQK010000128">
    <property type="protein sequence ID" value="MBG0778864.1"/>
    <property type="molecule type" value="Genomic_DNA"/>
</dbReference>
<dbReference type="SUPFAM" id="SSF49764">
    <property type="entry name" value="HSP20-like chaperones"/>
    <property type="match status" value="1"/>
</dbReference>
<comment type="similarity">
    <text evidence="1 2">Belongs to the small heat shock protein (HSP20) family.</text>
</comment>
<evidence type="ECO:0000256" key="1">
    <source>
        <dbReference type="PROSITE-ProRule" id="PRU00285"/>
    </source>
</evidence>
<accession>A0A931GAV1</accession>
<dbReference type="InterPro" id="IPR008978">
    <property type="entry name" value="HSP20-like_chaperone"/>
</dbReference>
<name>A0A931GAV1_9BACT</name>
<comment type="caution">
    <text evidence="4">The sequence shown here is derived from an EMBL/GenBank/DDBJ whole genome shotgun (WGS) entry which is preliminary data.</text>
</comment>
<dbReference type="Proteomes" id="UP000706172">
    <property type="component" value="Unassembled WGS sequence"/>
</dbReference>
<proteinExistence type="inferred from homology"/>
<reference evidence="4" key="1">
    <citation type="submission" date="2020-07" db="EMBL/GenBank/DDBJ databases">
        <title>Severe corrosion of carbon steel in oil field produced water can be linked to methanogenic archaea containing a special type of NiFe hydrogenase.</title>
        <authorList>
            <person name="Lahme S."/>
            <person name="Mand J."/>
            <person name="Longwell J."/>
            <person name="Smith R."/>
            <person name="Enning D."/>
        </authorList>
    </citation>
    <scope>NUCLEOTIDE SEQUENCE</scope>
    <source>
        <strain evidence="4">MIC098Bin6</strain>
    </source>
</reference>
<dbReference type="InterPro" id="IPR031107">
    <property type="entry name" value="Small_HSP"/>
</dbReference>
<feature type="domain" description="SHSP" evidence="3">
    <location>
        <begin position="37"/>
        <end position="146"/>
    </location>
</feature>
<evidence type="ECO:0000256" key="2">
    <source>
        <dbReference type="RuleBase" id="RU003616"/>
    </source>
</evidence>
<evidence type="ECO:0000313" key="5">
    <source>
        <dbReference type="Proteomes" id="UP000706172"/>
    </source>
</evidence>
<dbReference type="InterPro" id="IPR002068">
    <property type="entry name" value="A-crystallin/Hsp20_dom"/>
</dbReference>
<dbReference type="PANTHER" id="PTHR11527">
    <property type="entry name" value="HEAT-SHOCK PROTEIN 20 FAMILY MEMBER"/>
    <property type="match status" value="1"/>
</dbReference>
<dbReference type="Gene3D" id="2.60.40.790">
    <property type="match status" value="1"/>
</dbReference>
<gene>
    <name evidence="4" type="ORF">H0S81_02925</name>
</gene>
<protein>
    <submittedName>
        <fullName evidence="4">Hsp20/alpha crystallin family protein</fullName>
    </submittedName>
</protein>
<sequence>MFTRFSDIDRLFGTMDLLRQRLDNLYTDYGRPYGTRWLMDEGFLRANLYQTGDGFEMRLEVPGMEKESLDIKIQGNYLEISGSRDQKLPEGYKVHKTERGNGTFSRSFTLPDDVDGNRVEATLKNGVLYLTLPKSEAAKPRQITIN</sequence>
<organism evidence="4 5">
    <name type="scientific">Desulfotignum balticum</name>
    <dbReference type="NCBI Taxonomy" id="115781"/>
    <lineage>
        <taxon>Bacteria</taxon>
        <taxon>Pseudomonadati</taxon>
        <taxon>Thermodesulfobacteriota</taxon>
        <taxon>Desulfobacteria</taxon>
        <taxon>Desulfobacterales</taxon>
        <taxon>Desulfobacteraceae</taxon>
        <taxon>Desulfotignum</taxon>
    </lineage>
</organism>
<dbReference type="AlphaFoldDB" id="A0A931GAV1"/>
<evidence type="ECO:0000313" key="4">
    <source>
        <dbReference type="EMBL" id="MBG0778864.1"/>
    </source>
</evidence>
<dbReference type="CDD" id="cd06464">
    <property type="entry name" value="ACD_sHsps-like"/>
    <property type="match status" value="1"/>
</dbReference>
<evidence type="ECO:0000259" key="3">
    <source>
        <dbReference type="PROSITE" id="PS01031"/>
    </source>
</evidence>